<dbReference type="PATRIC" id="fig|1050174.4.peg.2473"/>
<accession>A0A0G3GSW1</accession>
<dbReference type="RefSeq" id="WP_052843578.1">
    <property type="nucleotide sequence ID" value="NZ_CP011541.1"/>
</dbReference>
<dbReference type="STRING" id="1050174.CEPID_12240"/>
<name>A0A0G3GSW1_9CORY</name>
<dbReference type="KEGG" id="cei:CEPID_12240"/>
<evidence type="ECO:0000313" key="1">
    <source>
        <dbReference type="EMBL" id="AKK04271.1"/>
    </source>
</evidence>
<proteinExistence type="predicted"/>
<gene>
    <name evidence="1" type="ORF">CEPID_12240</name>
</gene>
<evidence type="ECO:0000313" key="2">
    <source>
        <dbReference type="Proteomes" id="UP000035368"/>
    </source>
</evidence>
<reference evidence="1 2" key="1">
    <citation type="submission" date="2015-05" db="EMBL/GenBank/DDBJ databases">
        <title>Complete genome sequence of Corynebacterium epidermidicanis DSM 45586, isolated from the skin of a dog suffering from pruritus.</title>
        <authorList>
            <person name="Ruckert C."/>
            <person name="Albersmeier A."/>
            <person name="Winkler A."/>
            <person name="Tauch A."/>
        </authorList>
    </citation>
    <scope>NUCLEOTIDE SEQUENCE [LARGE SCALE GENOMIC DNA]</scope>
    <source>
        <strain evidence="1 2">DSM 45586</strain>
    </source>
</reference>
<dbReference type="Proteomes" id="UP000035368">
    <property type="component" value="Chromosome"/>
</dbReference>
<organism evidence="1 2">
    <name type="scientific">Corynebacterium epidermidicanis</name>
    <dbReference type="NCBI Taxonomy" id="1050174"/>
    <lineage>
        <taxon>Bacteria</taxon>
        <taxon>Bacillati</taxon>
        <taxon>Actinomycetota</taxon>
        <taxon>Actinomycetes</taxon>
        <taxon>Mycobacteriales</taxon>
        <taxon>Corynebacteriaceae</taxon>
        <taxon>Corynebacterium</taxon>
    </lineage>
</organism>
<dbReference type="OrthoDB" id="4829960at2"/>
<keyword evidence="2" id="KW-1185">Reference proteome</keyword>
<sequence length="267" mass="29509">MQGYEDIQRVLSALESAGVGEDLMLIGARARDILHERIVGGHPMRATKDVDIAIYVDSWHDLEAINANFERCGSAWQKRLVGNLPVDFVPFGPIESPPGEISPSDGLILNVNGLREAFSTSLKIDLNNGRVVRIPSKVGFLLLKLEAWLDRFHISGKDGSDIATAISWFDEQEYLLGDEFQAMLLDESLEFDPIPQRVAIIGFEVAKLLGEEKASALALRFHELQEPELNRLAGQLHSSGAFSVPQARLKQIVPALLFGMRTAHSSR</sequence>
<evidence type="ECO:0008006" key="3">
    <source>
        <dbReference type="Google" id="ProtNLM"/>
    </source>
</evidence>
<protein>
    <recommendedName>
        <fullName evidence="3">Nucleotidyltransferase</fullName>
    </recommendedName>
</protein>
<dbReference type="EMBL" id="CP011541">
    <property type="protein sequence ID" value="AKK04271.1"/>
    <property type="molecule type" value="Genomic_DNA"/>
</dbReference>
<dbReference type="PIRSF" id="PIRSF021525">
    <property type="entry name" value="UCP021525"/>
    <property type="match status" value="1"/>
</dbReference>
<dbReference type="AlphaFoldDB" id="A0A0G3GSW1"/>
<dbReference type="InterPro" id="IPR014513">
    <property type="entry name" value="UCP021525"/>
</dbReference>